<keyword evidence="7" id="KW-1185">Reference proteome</keyword>
<evidence type="ECO:0000256" key="4">
    <source>
        <dbReference type="SAM" id="SignalP"/>
    </source>
</evidence>
<dbReference type="SUPFAM" id="SSF47473">
    <property type="entry name" value="EF-hand"/>
    <property type="match status" value="1"/>
</dbReference>
<dbReference type="PROSITE" id="PS50222">
    <property type="entry name" value="EF_HAND_2"/>
    <property type="match status" value="3"/>
</dbReference>
<feature type="region of interest" description="Disordered" evidence="3">
    <location>
        <begin position="686"/>
        <end position="761"/>
    </location>
</feature>
<reference evidence="6 7" key="1">
    <citation type="submission" date="2019-07" db="EMBL/GenBank/DDBJ databases">
        <title>Genomes of Cafeteria roenbergensis.</title>
        <authorList>
            <person name="Fischer M.G."/>
            <person name="Hackl T."/>
            <person name="Roman M."/>
        </authorList>
    </citation>
    <scope>NUCLEOTIDE SEQUENCE [LARGE SCALE GENOMIC DNA]</scope>
    <source>
        <strain evidence="6 7">BVI</strain>
    </source>
</reference>
<dbReference type="InterPro" id="IPR050145">
    <property type="entry name" value="Centrin_CML-like"/>
</dbReference>
<sequence>MFGTPFCGPSLRGAALALVAAAVAVQTTLAFLPPQNPPWGPDWSLNGSTISMAANRSGWFDVSLAAQFGVVSFDWSNAKAQWANAHPMDCEERMLTQARRTKAAHPAGHVFTYANLVKALPWLTTVRRKLLDPACSGFFLRFAPGGGFPNGSYHVPPCTAGKCSALYHDQEQTPEHPKGDGDCEEECDCGPGLPCGEYLWDHRNGSMLRDFLVNEYIGGPAYLGSPAISGLFIDDFWCSALVNGSKACADPVQGPSEINRYSQLDMGLSDADIAAITQGWLETMTAVQARVLELGGFTWSLMLGQSNANAAPVMLPSDPKGSSKTPALAAQALVLPGEAVSPALASAPGHLPTDLASHIAANEKGDSKQGRIETFLASKQPHEVFALFDEDGSGAIALDEFEAALKMLGVFVPEAAVLSLFRRLDLDGDGYLSQDEFVQAFHMIAGGGAAGGAGLGGFNPSGLLHPGDAFAMFDAKRRGALDEVDLALLLEYMGVETDDRRLHRLFRSADKDGSGLLEYGEFKAVWLRLVDAKAELQARGIRAGRWSTGGEVLRLLEAAVDREEAEQRAAVEVARRVQRRRQRQRQRRADAAECRALADEALAAALDACGSVFVFGGGARGELMEAPQPVPGGPGGLTIMRLWAERTGRGAIASRAREDEVRYGAVDLGSAKGAADVVERRLAIEQRGLSDAPGQGAGGDADDSDVSDDTGSETAAKPRGADGGSDGGGGGADADDGGAADESDASSTEDEDEEDLPDASAMAAIVRDYNTPREGLGNRLALLKKMNERTCGADAWCERR</sequence>
<dbReference type="Pfam" id="PF13202">
    <property type="entry name" value="EF-hand_5"/>
    <property type="match status" value="1"/>
</dbReference>
<dbReference type="InterPro" id="IPR018247">
    <property type="entry name" value="EF_Hand_1_Ca_BS"/>
</dbReference>
<evidence type="ECO:0000256" key="1">
    <source>
        <dbReference type="ARBA" id="ARBA00022737"/>
    </source>
</evidence>
<dbReference type="SMART" id="SM00054">
    <property type="entry name" value="EFh"/>
    <property type="match status" value="3"/>
</dbReference>
<dbReference type="PROSITE" id="PS00018">
    <property type="entry name" value="EF_HAND_1"/>
    <property type="match status" value="3"/>
</dbReference>
<proteinExistence type="predicted"/>
<keyword evidence="2" id="KW-0106">Calcium</keyword>
<dbReference type="EMBL" id="VLTN01000074">
    <property type="protein sequence ID" value="KAA0146962.1"/>
    <property type="molecule type" value="Genomic_DNA"/>
</dbReference>
<evidence type="ECO:0000313" key="6">
    <source>
        <dbReference type="EMBL" id="KAA0146962.1"/>
    </source>
</evidence>
<feature type="domain" description="EF-hand" evidence="5">
    <location>
        <begin position="412"/>
        <end position="447"/>
    </location>
</feature>
<feature type="chain" id="PRO_5022990405" description="EF-hand domain-containing protein" evidence="4">
    <location>
        <begin position="31"/>
        <end position="800"/>
    </location>
</feature>
<dbReference type="Proteomes" id="UP000323011">
    <property type="component" value="Unassembled WGS sequence"/>
</dbReference>
<evidence type="ECO:0000256" key="2">
    <source>
        <dbReference type="ARBA" id="ARBA00022837"/>
    </source>
</evidence>
<dbReference type="InterPro" id="IPR011992">
    <property type="entry name" value="EF-hand-dom_pair"/>
</dbReference>
<feature type="signal peptide" evidence="4">
    <location>
        <begin position="1"/>
        <end position="30"/>
    </location>
</feature>
<gene>
    <name evidence="6" type="ORF">FNF29_07699</name>
</gene>
<dbReference type="CDD" id="cd00051">
    <property type="entry name" value="EFh"/>
    <property type="match status" value="1"/>
</dbReference>
<dbReference type="AlphaFoldDB" id="A0A5A8C1L0"/>
<keyword evidence="4" id="KW-0732">Signal</keyword>
<comment type="caution">
    <text evidence="6">The sequence shown here is derived from an EMBL/GenBank/DDBJ whole genome shotgun (WGS) entry which is preliminary data.</text>
</comment>
<organism evidence="6 7">
    <name type="scientific">Cafeteria roenbergensis</name>
    <name type="common">Marine flagellate</name>
    <dbReference type="NCBI Taxonomy" id="33653"/>
    <lineage>
        <taxon>Eukaryota</taxon>
        <taxon>Sar</taxon>
        <taxon>Stramenopiles</taxon>
        <taxon>Bigyra</taxon>
        <taxon>Opalozoa</taxon>
        <taxon>Bicosoecida</taxon>
        <taxon>Cafeteriaceae</taxon>
        <taxon>Cafeteria</taxon>
    </lineage>
</organism>
<dbReference type="GO" id="GO:0005509">
    <property type="term" value="F:calcium ion binding"/>
    <property type="evidence" value="ECO:0007669"/>
    <property type="project" value="InterPro"/>
</dbReference>
<protein>
    <recommendedName>
        <fullName evidence="5">EF-hand domain-containing protein</fullName>
    </recommendedName>
</protein>
<feature type="compositionally biased region" description="Acidic residues" evidence="3">
    <location>
        <begin position="733"/>
        <end position="757"/>
    </location>
</feature>
<keyword evidence="1" id="KW-0677">Repeat</keyword>
<feature type="domain" description="EF-hand" evidence="5">
    <location>
        <begin position="497"/>
        <end position="532"/>
    </location>
</feature>
<accession>A0A5A8C1L0</accession>
<dbReference type="Pfam" id="PF13499">
    <property type="entry name" value="EF-hand_7"/>
    <property type="match status" value="1"/>
</dbReference>
<dbReference type="InterPro" id="IPR002048">
    <property type="entry name" value="EF_hand_dom"/>
</dbReference>
<feature type="domain" description="EF-hand" evidence="5">
    <location>
        <begin position="376"/>
        <end position="411"/>
    </location>
</feature>
<name>A0A5A8C1L0_CAFRO</name>
<dbReference type="PANTHER" id="PTHR23050">
    <property type="entry name" value="CALCIUM BINDING PROTEIN"/>
    <property type="match status" value="1"/>
</dbReference>
<evidence type="ECO:0000256" key="3">
    <source>
        <dbReference type="SAM" id="MobiDB-lite"/>
    </source>
</evidence>
<evidence type="ECO:0000259" key="5">
    <source>
        <dbReference type="PROSITE" id="PS50222"/>
    </source>
</evidence>
<dbReference type="Gene3D" id="1.10.238.10">
    <property type="entry name" value="EF-hand"/>
    <property type="match status" value="2"/>
</dbReference>
<feature type="compositionally biased region" description="Gly residues" evidence="3">
    <location>
        <begin position="721"/>
        <end position="732"/>
    </location>
</feature>
<feature type="compositionally biased region" description="Acidic residues" evidence="3">
    <location>
        <begin position="700"/>
        <end position="711"/>
    </location>
</feature>
<evidence type="ECO:0000313" key="7">
    <source>
        <dbReference type="Proteomes" id="UP000323011"/>
    </source>
</evidence>